<dbReference type="EMBL" id="JBAKAZ010000043">
    <property type="protein sequence ID" value="MEL0630172.1"/>
    <property type="molecule type" value="Genomic_DNA"/>
</dbReference>
<dbReference type="SUPFAM" id="SSF53850">
    <property type="entry name" value="Periplasmic binding protein-like II"/>
    <property type="match status" value="1"/>
</dbReference>
<dbReference type="Gene3D" id="1.10.10.10">
    <property type="entry name" value="Winged helix-like DNA-binding domain superfamily/Winged helix DNA-binding domain"/>
    <property type="match status" value="1"/>
</dbReference>
<accession>A0ABU9GSB4</accession>
<evidence type="ECO:0000256" key="3">
    <source>
        <dbReference type="ARBA" id="ARBA00023125"/>
    </source>
</evidence>
<organism evidence="6 7">
    <name type="scientific">Psychromonas aquatilis</name>
    <dbReference type="NCBI Taxonomy" id="2005072"/>
    <lineage>
        <taxon>Bacteria</taxon>
        <taxon>Pseudomonadati</taxon>
        <taxon>Pseudomonadota</taxon>
        <taxon>Gammaproteobacteria</taxon>
        <taxon>Alteromonadales</taxon>
        <taxon>Psychromonadaceae</taxon>
        <taxon>Psychromonas</taxon>
    </lineage>
</organism>
<dbReference type="InterPro" id="IPR036388">
    <property type="entry name" value="WH-like_DNA-bd_sf"/>
</dbReference>
<feature type="domain" description="HTH lysR-type" evidence="5">
    <location>
        <begin position="1"/>
        <end position="58"/>
    </location>
</feature>
<dbReference type="SUPFAM" id="SSF46785">
    <property type="entry name" value="Winged helix' DNA-binding domain"/>
    <property type="match status" value="1"/>
</dbReference>
<evidence type="ECO:0000256" key="2">
    <source>
        <dbReference type="ARBA" id="ARBA00023015"/>
    </source>
</evidence>
<protein>
    <submittedName>
        <fullName evidence="6">LysR family transcriptional regulator</fullName>
    </submittedName>
</protein>
<comment type="similarity">
    <text evidence="1">Belongs to the LysR transcriptional regulatory family.</text>
</comment>
<dbReference type="InterPro" id="IPR050950">
    <property type="entry name" value="HTH-type_LysR_regulators"/>
</dbReference>
<gene>
    <name evidence="6" type="ORF">V6256_11205</name>
</gene>
<evidence type="ECO:0000256" key="4">
    <source>
        <dbReference type="ARBA" id="ARBA00023163"/>
    </source>
</evidence>
<dbReference type="Pfam" id="PF00126">
    <property type="entry name" value="HTH_1"/>
    <property type="match status" value="1"/>
</dbReference>
<evidence type="ECO:0000259" key="5">
    <source>
        <dbReference type="PROSITE" id="PS50931"/>
    </source>
</evidence>
<sequence length="295" mass="33636">MEFRQLQHFVAVVETGSISGAGRRLYLAQPAISSSIKKLEIELNMPLFHRRERGVSLTEAGEAFLLHAKQILQQTSDAKLAMQAIEGLDQGKVEIAVPPMLGSYFLPPLLMAFKHQYPALGINVIDTGTRNIRKKLLDGELELGVVADHDLPVEFESGQLMREEMVVCMAADHPLAQFDRIEYSEFLKYELILFGKGYYHHSLIEKISHQESESPKIAFTSNLLPLIKSVIRKGYAISPMWKVTIQEDDQIITRPFVEPFCIDLSLAWRRDSYLCRANQVFRDFILEEINKDKET</sequence>
<dbReference type="RefSeq" id="WP_341598302.1">
    <property type="nucleotide sequence ID" value="NZ_JBAKAZ010000043.1"/>
</dbReference>
<dbReference type="Pfam" id="PF03466">
    <property type="entry name" value="LysR_substrate"/>
    <property type="match status" value="1"/>
</dbReference>
<keyword evidence="3" id="KW-0238">DNA-binding</keyword>
<proteinExistence type="inferred from homology"/>
<keyword evidence="7" id="KW-1185">Reference proteome</keyword>
<reference evidence="6 7" key="1">
    <citation type="submission" date="2024-02" db="EMBL/GenBank/DDBJ databases">
        <title>Bacteria isolated from the canopy kelp, Nereocystis luetkeana.</title>
        <authorList>
            <person name="Pfister C.A."/>
            <person name="Younker I.T."/>
            <person name="Light S.H."/>
        </authorList>
    </citation>
    <scope>NUCLEOTIDE SEQUENCE [LARGE SCALE GENOMIC DNA]</scope>
    <source>
        <strain evidence="6 7">TI.1.05</strain>
    </source>
</reference>
<dbReference type="PRINTS" id="PR00039">
    <property type="entry name" value="HTHLYSR"/>
</dbReference>
<evidence type="ECO:0000313" key="7">
    <source>
        <dbReference type="Proteomes" id="UP001369082"/>
    </source>
</evidence>
<dbReference type="Gene3D" id="3.40.190.290">
    <property type="match status" value="1"/>
</dbReference>
<dbReference type="InterPro" id="IPR036390">
    <property type="entry name" value="WH_DNA-bd_sf"/>
</dbReference>
<evidence type="ECO:0000256" key="1">
    <source>
        <dbReference type="ARBA" id="ARBA00009437"/>
    </source>
</evidence>
<dbReference type="CDD" id="cd05466">
    <property type="entry name" value="PBP2_LTTR_substrate"/>
    <property type="match status" value="1"/>
</dbReference>
<keyword evidence="2" id="KW-0805">Transcription regulation</keyword>
<name>A0ABU9GSB4_9GAMM</name>
<dbReference type="PANTHER" id="PTHR30419">
    <property type="entry name" value="HTH-TYPE TRANSCRIPTIONAL REGULATOR YBHD"/>
    <property type="match status" value="1"/>
</dbReference>
<evidence type="ECO:0000313" key="6">
    <source>
        <dbReference type="EMBL" id="MEL0630172.1"/>
    </source>
</evidence>
<dbReference type="InterPro" id="IPR005119">
    <property type="entry name" value="LysR_subst-bd"/>
</dbReference>
<dbReference type="Proteomes" id="UP001369082">
    <property type="component" value="Unassembled WGS sequence"/>
</dbReference>
<keyword evidence="4" id="KW-0804">Transcription</keyword>
<dbReference type="InterPro" id="IPR000847">
    <property type="entry name" value="LysR_HTH_N"/>
</dbReference>
<dbReference type="PROSITE" id="PS50931">
    <property type="entry name" value="HTH_LYSR"/>
    <property type="match status" value="1"/>
</dbReference>
<comment type="caution">
    <text evidence="6">The sequence shown here is derived from an EMBL/GenBank/DDBJ whole genome shotgun (WGS) entry which is preliminary data.</text>
</comment>
<dbReference type="PANTHER" id="PTHR30419:SF30">
    <property type="entry name" value="LYSR FAMILY TRANSCRIPTIONAL REGULATOR"/>
    <property type="match status" value="1"/>
</dbReference>